<keyword evidence="8 10" id="KW-0186">Copper</keyword>
<keyword evidence="6 10" id="KW-0735">Signal-anchor</keyword>
<dbReference type="FunFam" id="2.60.370.10:FF:000001">
    <property type="entry name" value="COX11 cytochrome c oxidase assembly homolog"/>
    <property type="match status" value="1"/>
</dbReference>
<dbReference type="AlphaFoldDB" id="A0A2S8B6S3"/>
<dbReference type="Pfam" id="PF04442">
    <property type="entry name" value="CtaG_Cox11"/>
    <property type="match status" value="1"/>
</dbReference>
<evidence type="ECO:0000256" key="6">
    <source>
        <dbReference type="ARBA" id="ARBA00022968"/>
    </source>
</evidence>
<dbReference type="GO" id="GO:0008535">
    <property type="term" value="P:respiratory chain complex IV assembly"/>
    <property type="evidence" value="ECO:0007669"/>
    <property type="project" value="UniProtKB-UniRule"/>
</dbReference>
<dbReference type="GO" id="GO:0005886">
    <property type="term" value="C:plasma membrane"/>
    <property type="evidence" value="ECO:0007669"/>
    <property type="project" value="UniProtKB-SubCell"/>
</dbReference>
<dbReference type="NCBIfam" id="NF003465">
    <property type="entry name" value="PRK05089.1"/>
    <property type="match status" value="1"/>
</dbReference>
<keyword evidence="12" id="KW-1185">Reference proteome</keyword>
<name>A0A2S8B6S3_9SPHN</name>
<evidence type="ECO:0000256" key="3">
    <source>
        <dbReference type="ARBA" id="ARBA00009620"/>
    </source>
</evidence>
<evidence type="ECO:0000256" key="10">
    <source>
        <dbReference type="HAMAP-Rule" id="MF_00155"/>
    </source>
</evidence>
<dbReference type="PANTHER" id="PTHR21320:SF3">
    <property type="entry name" value="CYTOCHROME C OXIDASE ASSEMBLY PROTEIN COX11, MITOCHONDRIAL-RELATED"/>
    <property type="match status" value="1"/>
</dbReference>
<evidence type="ECO:0000256" key="7">
    <source>
        <dbReference type="ARBA" id="ARBA00022989"/>
    </source>
</evidence>
<evidence type="ECO:0000256" key="9">
    <source>
        <dbReference type="ARBA" id="ARBA00023136"/>
    </source>
</evidence>
<dbReference type="HAMAP" id="MF_00155">
    <property type="entry name" value="CtaG"/>
    <property type="match status" value="1"/>
</dbReference>
<reference evidence="12" key="1">
    <citation type="submission" date="2017-11" db="EMBL/GenBank/DDBJ databases">
        <title>The complete genome sequence of Sphingopyxis pomeranensis sp. nov. strain WS5A3p.</title>
        <authorList>
            <person name="Kaminski M.A."/>
        </authorList>
    </citation>
    <scope>NUCLEOTIDE SEQUENCE [LARGE SCALE GENOMIC DNA]</scope>
    <source>
        <strain evidence="12">WS5A3p</strain>
    </source>
</reference>
<comment type="subcellular location">
    <subcellularLocation>
        <location evidence="2 10">Cell inner membrane</location>
        <topology evidence="2 10">Single-pass type II membrane protein</topology>
        <orientation evidence="2 10">Periplasmic side</orientation>
    </subcellularLocation>
</comment>
<evidence type="ECO:0000256" key="8">
    <source>
        <dbReference type="ARBA" id="ARBA00023008"/>
    </source>
</evidence>
<dbReference type="Proteomes" id="UP000238954">
    <property type="component" value="Chromosome"/>
</dbReference>
<accession>A0A2S8B6S3</accession>
<keyword evidence="10" id="KW-0997">Cell inner membrane</keyword>
<evidence type="ECO:0000313" key="11">
    <source>
        <dbReference type="EMBL" id="PQM27959.1"/>
    </source>
</evidence>
<evidence type="ECO:0000256" key="4">
    <source>
        <dbReference type="ARBA" id="ARBA00015384"/>
    </source>
</evidence>
<comment type="function">
    <text evidence="1 10">Exerts its effect at some terminal stage of cytochrome c oxidase synthesis, probably by being involved in the insertion of the copper B into subunit I.</text>
</comment>
<gene>
    <name evidence="10" type="primary">ctaG</name>
    <name evidence="11" type="ORF">CVO77_05350</name>
</gene>
<keyword evidence="7 10" id="KW-1133">Transmembrane helix</keyword>
<keyword evidence="10" id="KW-1003">Cell membrane</keyword>
<dbReference type="SUPFAM" id="SSF110111">
    <property type="entry name" value="Ctag/Cox11"/>
    <property type="match status" value="1"/>
</dbReference>
<dbReference type="InterPro" id="IPR023471">
    <property type="entry name" value="CtaG/Cox11_dom_sf"/>
</dbReference>
<keyword evidence="9 10" id="KW-0472">Membrane</keyword>
<dbReference type="InterPro" id="IPR007533">
    <property type="entry name" value="Cyt_c_oxidase_assmbl_CtaG"/>
</dbReference>
<dbReference type="PANTHER" id="PTHR21320">
    <property type="entry name" value="CYTOCHROME C OXIDASE ASSEMBLY PROTEIN COX11-RELATED"/>
    <property type="match status" value="1"/>
</dbReference>
<dbReference type="PIRSF" id="PIRSF005413">
    <property type="entry name" value="COX11"/>
    <property type="match status" value="1"/>
</dbReference>
<dbReference type="EMBL" id="PHFW01000002">
    <property type="protein sequence ID" value="PQM27959.1"/>
    <property type="molecule type" value="Genomic_DNA"/>
</dbReference>
<sequence length="185" mass="20035">MKTMSANAKTASLAALLVVAMVGLGFASVPLYNLFCRVTGFGGTTQRYDPVAAAATPKVLSDTISVRFDTNVAPGLPWKFYPEHPTDTVSIGARDMAIFIAQNNSPHDLTGTASFNVTPDAAGKYFTKIQCFCFTQQTLKAGEQIRMPVLFFVDPKIKDDPDADDIEEITLSYTFHPVDGDKKAS</sequence>
<protein>
    <recommendedName>
        <fullName evidence="4 10">Cytochrome c oxidase assembly protein CtaG</fullName>
    </recommendedName>
</protein>
<evidence type="ECO:0000256" key="2">
    <source>
        <dbReference type="ARBA" id="ARBA00004382"/>
    </source>
</evidence>
<dbReference type="RefSeq" id="WP_105998222.1">
    <property type="nucleotide sequence ID" value="NZ_CM009578.1"/>
</dbReference>
<dbReference type="GO" id="GO:0005507">
    <property type="term" value="F:copper ion binding"/>
    <property type="evidence" value="ECO:0007669"/>
    <property type="project" value="InterPro"/>
</dbReference>
<dbReference type="Gene3D" id="2.60.370.10">
    <property type="entry name" value="Ctag/Cox11"/>
    <property type="match status" value="1"/>
</dbReference>
<feature type="topological domain" description="Periplasmic" evidence="10">
    <location>
        <begin position="29"/>
        <end position="185"/>
    </location>
</feature>
<organism evidence="11 12">
    <name type="scientific">Sphingopyxis lindanitolerans</name>
    <dbReference type="NCBI Taxonomy" id="2054227"/>
    <lineage>
        <taxon>Bacteria</taxon>
        <taxon>Pseudomonadati</taxon>
        <taxon>Pseudomonadota</taxon>
        <taxon>Alphaproteobacteria</taxon>
        <taxon>Sphingomonadales</taxon>
        <taxon>Sphingomonadaceae</taxon>
        <taxon>Sphingopyxis</taxon>
    </lineage>
</organism>
<evidence type="ECO:0000256" key="5">
    <source>
        <dbReference type="ARBA" id="ARBA00022692"/>
    </source>
</evidence>
<comment type="similarity">
    <text evidence="3 10">Belongs to the COX11/CtaG family.</text>
</comment>
<evidence type="ECO:0000313" key="12">
    <source>
        <dbReference type="Proteomes" id="UP000238954"/>
    </source>
</evidence>
<comment type="caution">
    <text evidence="11">The sequence shown here is derived from an EMBL/GenBank/DDBJ whole genome shotgun (WGS) entry which is preliminary data.</text>
</comment>
<proteinExistence type="inferred from homology"/>
<feature type="topological domain" description="Cytoplasmic" evidence="10">
    <location>
        <begin position="1"/>
        <end position="9"/>
    </location>
</feature>
<keyword evidence="5 10" id="KW-0812">Transmembrane</keyword>
<evidence type="ECO:0000256" key="1">
    <source>
        <dbReference type="ARBA" id="ARBA00004007"/>
    </source>
</evidence>
<dbReference type="OrthoDB" id="9804841at2"/>